<keyword evidence="1" id="KW-0472">Membrane</keyword>
<dbReference type="GO" id="GO:0000148">
    <property type="term" value="C:1,3-beta-D-glucan synthase complex"/>
    <property type="evidence" value="ECO:0007669"/>
    <property type="project" value="InterPro"/>
</dbReference>
<dbReference type="EMBL" id="JAXQNO010000020">
    <property type="protein sequence ID" value="KAK4772216.1"/>
    <property type="molecule type" value="Genomic_DNA"/>
</dbReference>
<organism evidence="3 4">
    <name type="scientific">Trapa natans</name>
    <name type="common">Water chestnut</name>
    <dbReference type="NCBI Taxonomy" id="22666"/>
    <lineage>
        <taxon>Eukaryota</taxon>
        <taxon>Viridiplantae</taxon>
        <taxon>Streptophyta</taxon>
        <taxon>Embryophyta</taxon>
        <taxon>Tracheophyta</taxon>
        <taxon>Spermatophyta</taxon>
        <taxon>Magnoliopsida</taxon>
        <taxon>eudicotyledons</taxon>
        <taxon>Gunneridae</taxon>
        <taxon>Pentapetalae</taxon>
        <taxon>rosids</taxon>
        <taxon>malvids</taxon>
        <taxon>Myrtales</taxon>
        <taxon>Lythraceae</taxon>
        <taxon>Trapa</taxon>
    </lineage>
</organism>
<dbReference type="AlphaFoldDB" id="A0AAN7QN86"/>
<feature type="domain" description="Glycosyl transferase 48" evidence="2">
    <location>
        <begin position="29"/>
        <end position="164"/>
    </location>
</feature>
<feature type="transmembrane region" description="Helical" evidence="1">
    <location>
        <begin position="307"/>
        <end position="325"/>
    </location>
</feature>
<dbReference type="Proteomes" id="UP001346149">
    <property type="component" value="Unassembled WGS sequence"/>
</dbReference>
<keyword evidence="1" id="KW-1133">Transmembrane helix</keyword>
<reference evidence="3 4" key="1">
    <citation type="journal article" date="2023" name="Hortic Res">
        <title>Pangenome of water caltrop reveals structural variations and asymmetric subgenome divergence after allopolyploidization.</title>
        <authorList>
            <person name="Zhang X."/>
            <person name="Chen Y."/>
            <person name="Wang L."/>
            <person name="Yuan Y."/>
            <person name="Fang M."/>
            <person name="Shi L."/>
            <person name="Lu R."/>
            <person name="Comes H.P."/>
            <person name="Ma Y."/>
            <person name="Chen Y."/>
            <person name="Huang G."/>
            <person name="Zhou Y."/>
            <person name="Zheng Z."/>
            <person name="Qiu Y."/>
        </authorList>
    </citation>
    <scope>NUCLEOTIDE SEQUENCE [LARGE SCALE GENOMIC DNA]</scope>
    <source>
        <strain evidence="3">F231</strain>
    </source>
</reference>
<dbReference type="PANTHER" id="PTHR12741">
    <property type="entry name" value="LYST-INTERACTING PROTEIN LIP5 DOPAMINE RESPONSIVE PROTEIN DRG-1"/>
    <property type="match status" value="1"/>
</dbReference>
<keyword evidence="1" id="KW-0812">Transmembrane</keyword>
<protein>
    <recommendedName>
        <fullName evidence="2">Glycosyl transferase 48 domain-containing protein</fullName>
    </recommendedName>
</protein>
<comment type="caution">
    <text evidence="3">The sequence shown here is derived from an EMBL/GenBank/DDBJ whole genome shotgun (WGS) entry which is preliminary data.</text>
</comment>
<accession>A0AAN7QN86</accession>
<dbReference type="GO" id="GO:0006075">
    <property type="term" value="P:(1-&gt;3)-beta-D-glucan biosynthetic process"/>
    <property type="evidence" value="ECO:0007669"/>
    <property type="project" value="InterPro"/>
</dbReference>
<gene>
    <name evidence="3" type="ORF">SAY86_013991</name>
</gene>
<evidence type="ECO:0000313" key="4">
    <source>
        <dbReference type="Proteomes" id="UP001346149"/>
    </source>
</evidence>
<dbReference type="PANTHER" id="PTHR12741:SF47">
    <property type="entry name" value="CALLOSE SYNTHASE 9"/>
    <property type="match status" value="1"/>
</dbReference>
<feature type="transmembrane region" description="Helical" evidence="1">
    <location>
        <begin position="337"/>
        <end position="358"/>
    </location>
</feature>
<name>A0AAN7QN86_TRANT</name>
<proteinExistence type="predicted"/>
<sequence length="462" mass="52204">MSLADEWKNFLARIGRNENAAESDLFDSTNEILELRFWASYRGQTLARTVRGMMYYRKALMLQAYLERAGTGDIEAAISSNDATNTQGFEFSPEARAQADLKFTYVVTCQIYGKQKEEQKREAADIALLMQRNEALRVAFIDEVETLKDGKVHKEFYSKLVKADVNGKDMDNYFEEALKMRNLLEEFNRNHGIRPPTILGVREHVFTGSVSSLALFMSNQESSFVTLGQRVLANPLKCFNIYLKGFNSTLRQGNITHHEYIQLTVLTVYIFLYGKTYLALSGVGETLQIRAKIMNNTALSAAMNTQFLFQIGIFTAIPMILGFILEKGFLKAHIRTFSGRVMETILSLRFFIFQYGIVYKLKIQGNDTSLTVYGLSWVVLAVLIVLFKVHNQLIIDIIINTCHLILCTSISSDYASIPAGFHFQSEGISQLPASPSIHSRHLLLDGNGWDSGGGRVHRSLCW</sequence>
<keyword evidence="4" id="KW-1185">Reference proteome</keyword>
<evidence type="ECO:0000259" key="2">
    <source>
        <dbReference type="Pfam" id="PF02364"/>
    </source>
</evidence>
<evidence type="ECO:0000313" key="3">
    <source>
        <dbReference type="EMBL" id="KAK4772216.1"/>
    </source>
</evidence>
<feature type="transmembrane region" description="Helical" evidence="1">
    <location>
        <begin position="370"/>
        <end position="389"/>
    </location>
</feature>
<feature type="domain" description="Glycosyl transferase 48" evidence="2">
    <location>
        <begin position="170"/>
        <end position="236"/>
    </location>
</feature>
<dbReference type="Pfam" id="PF02364">
    <property type="entry name" value="Glucan_synthase"/>
    <property type="match status" value="2"/>
</dbReference>
<evidence type="ECO:0000256" key="1">
    <source>
        <dbReference type="SAM" id="Phobius"/>
    </source>
</evidence>
<dbReference type="InterPro" id="IPR003440">
    <property type="entry name" value="Glyco_trans_48_dom"/>
</dbReference>
<dbReference type="GO" id="GO:0005886">
    <property type="term" value="C:plasma membrane"/>
    <property type="evidence" value="ECO:0007669"/>
    <property type="project" value="TreeGrafter"/>
</dbReference>
<dbReference type="GO" id="GO:0003843">
    <property type="term" value="F:1,3-beta-D-glucan synthase activity"/>
    <property type="evidence" value="ECO:0007669"/>
    <property type="project" value="InterPro"/>
</dbReference>